<sequence>MSSERIPITPEGYQRLLEELTHLKSIERPAVIAAIAEARAHGDLSENAEYSAAREKQGFIEAKIADLESRIARAEVIDVKELTGNQIKFGATVTLLNEENDSEVKYQIVGEYEADLNSGLISISSPLAKALLGKSVGDQIEVATPKGIKYYDVITITYE</sequence>
<dbReference type="GO" id="GO:0003677">
    <property type="term" value="F:DNA binding"/>
    <property type="evidence" value="ECO:0007669"/>
    <property type="project" value="UniProtKB-KW"/>
</dbReference>
<dbReference type="InterPro" id="IPR023459">
    <property type="entry name" value="Tscrpt_elong_fac_GreA/B_fam"/>
</dbReference>
<feature type="domain" description="Transcription elongation factor GreA/GreB C-terminal" evidence="8">
    <location>
        <begin position="85"/>
        <end position="158"/>
    </location>
</feature>
<dbReference type="InterPro" id="IPR018151">
    <property type="entry name" value="TF_GreA/GreB_CS"/>
</dbReference>
<dbReference type="FunFam" id="3.10.50.30:FF:000001">
    <property type="entry name" value="Transcription elongation factor GreA"/>
    <property type="match status" value="1"/>
</dbReference>
<dbReference type="SUPFAM" id="SSF54534">
    <property type="entry name" value="FKBP-like"/>
    <property type="match status" value="1"/>
</dbReference>
<dbReference type="Proteomes" id="UP000837675">
    <property type="component" value="Unassembled WGS sequence"/>
</dbReference>
<reference evidence="10" key="1">
    <citation type="submission" date="2021-06" db="EMBL/GenBank/DDBJ databases">
        <authorList>
            <person name="Nardi T."/>
            <person name="Nardi T."/>
        </authorList>
    </citation>
    <scope>NUCLEOTIDE SEQUENCE</scope>
</reference>
<dbReference type="NCBIfam" id="NF001263">
    <property type="entry name" value="PRK00226.1-4"/>
    <property type="match status" value="1"/>
</dbReference>
<dbReference type="InterPro" id="IPR001437">
    <property type="entry name" value="Tscrpt_elong_fac_GreA/B_C"/>
</dbReference>
<keyword evidence="4" id="KW-0238">DNA-binding</keyword>
<keyword evidence="10" id="KW-0251">Elongation factor</keyword>
<dbReference type="AlphaFoldDB" id="A0A8S4C489"/>
<dbReference type="PROSITE" id="PS00829">
    <property type="entry name" value="GREAB_1"/>
    <property type="match status" value="1"/>
</dbReference>
<protein>
    <recommendedName>
        <fullName evidence="2">Transcription elongation factor GreA</fullName>
    </recommendedName>
    <alternativeName>
        <fullName evidence="7">Transcript cleavage factor GreA</fullName>
    </alternativeName>
</protein>
<comment type="similarity">
    <text evidence="1">Belongs to the GreA/GreB family.</text>
</comment>
<dbReference type="Gene3D" id="1.10.287.180">
    <property type="entry name" value="Transcription elongation factor, GreA/GreB, N-terminal domain"/>
    <property type="match status" value="1"/>
</dbReference>
<dbReference type="PANTHER" id="PTHR30437:SF4">
    <property type="entry name" value="TRANSCRIPTION ELONGATION FACTOR GREA"/>
    <property type="match status" value="1"/>
</dbReference>
<dbReference type="PROSITE" id="PS00830">
    <property type="entry name" value="GREAB_2"/>
    <property type="match status" value="1"/>
</dbReference>
<keyword evidence="3" id="KW-0805">Transcription regulation</keyword>
<dbReference type="EMBL" id="CAJVAF010000326">
    <property type="protein sequence ID" value="CAG7597623.1"/>
    <property type="molecule type" value="Genomic_DNA"/>
</dbReference>
<keyword evidence="10" id="KW-0648">Protein biosynthesis</keyword>
<comment type="function">
    <text evidence="6">Necessary for efficient RNA polymerase transcription elongation past template-encoded arresting sites. The arresting sites in DNA have the property of trapping a certain fraction of elongating RNA polymerases that pass through, resulting in locked ternary complexes. Cleavage of the nascent transcript by cleavage factors such as GreA or GreB allows the resumption of elongation from the new 3'terminus. GreA releases sequences of 2 to 3 nucleotides.</text>
</comment>
<dbReference type="Pfam" id="PF01272">
    <property type="entry name" value="GreA_GreB"/>
    <property type="match status" value="1"/>
</dbReference>
<dbReference type="FunFam" id="1.10.287.180:FF:000001">
    <property type="entry name" value="Transcription elongation factor GreA"/>
    <property type="match status" value="1"/>
</dbReference>
<dbReference type="SUPFAM" id="SSF46557">
    <property type="entry name" value="GreA transcript cleavage protein, N-terminal domain"/>
    <property type="match status" value="1"/>
</dbReference>
<evidence type="ECO:0000256" key="1">
    <source>
        <dbReference type="ARBA" id="ARBA00008213"/>
    </source>
</evidence>
<organism evidence="10 11">
    <name type="scientific">Hyalomma marginatum</name>
    <dbReference type="NCBI Taxonomy" id="34627"/>
    <lineage>
        <taxon>Eukaryota</taxon>
        <taxon>Metazoa</taxon>
        <taxon>Ecdysozoa</taxon>
        <taxon>Arthropoda</taxon>
        <taxon>Chelicerata</taxon>
        <taxon>Arachnida</taxon>
        <taxon>Acari</taxon>
        <taxon>Parasitiformes</taxon>
        <taxon>Ixodida</taxon>
        <taxon>Ixodoidea</taxon>
        <taxon>Ixodidae</taxon>
        <taxon>Hyalomminae</taxon>
        <taxon>Hyalomma</taxon>
    </lineage>
</organism>
<dbReference type="Pfam" id="PF03449">
    <property type="entry name" value="GreA_GreB_N"/>
    <property type="match status" value="1"/>
</dbReference>
<dbReference type="HAMAP" id="MF_00105">
    <property type="entry name" value="GreA_GreB"/>
    <property type="match status" value="1"/>
</dbReference>
<dbReference type="PANTHER" id="PTHR30437">
    <property type="entry name" value="TRANSCRIPTION ELONGATION FACTOR GREA"/>
    <property type="match status" value="1"/>
</dbReference>
<dbReference type="PIRSF" id="PIRSF006092">
    <property type="entry name" value="GreA_GreB"/>
    <property type="match status" value="1"/>
</dbReference>
<dbReference type="GO" id="GO:0032784">
    <property type="term" value="P:regulation of DNA-templated transcription elongation"/>
    <property type="evidence" value="ECO:0007669"/>
    <property type="project" value="InterPro"/>
</dbReference>
<evidence type="ECO:0000256" key="5">
    <source>
        <dbReference type="ARBA" id="ARBA00023163"/>
    </source>
</evidence>
<dbReference type="InterPro" id="IPR006359">
    <property type="entry name" value="Tscrpt_elong_fac_GreA"/>
</dbReference>
<proteinExistence type="inferred from homology"/>
<dbReference type="InterPro" id="IPR022691">
    <property type="entry name" value="Tscrpt_elong_fac_GreA/B_N"/>
</dbReference>
<evidence type="ECO:0000256" key="3">
    <source>
        <dbReference type="ARBA" id="ARBA00023015"/>
    </source>
</evidence>
<dbReference type="GO" id="GO:0003746">
    <property type="term" value="F:translation elongation factor activity"/>
    <property type="evidence" value="ECO:0007669"/>
    <property type="project" value="UniProtKB-KW"/>
</dbReference>
<dbReference type="NCBIfam" id="NF001261">
    <property type="entry name" value="PRK00226.1-2"/>
    <property type="match status" value="1"/>
</dbReference>
<evidence type="ECO:0000256" key="2">
    <source>
        <dbReference type="ARBA" id="ARBA00013729"/>
    </source>
</evidence>
<dbReference type="NCBIfam" id="NF001264">
    <property type="entry name" value="PRK00226.1-5"/>
    <property type="match status" value="1"/>
</dbReference>
<evidence type="ECO:0000259" key="9">
    <source>
        <dbReference type="Pfam" id="PF03449"/>
    </source>
</evidence>
<keyword evidence="5" id="KW-0804">Transcription</keyword>
<evidence type="ECO:0000256" key="7">
    <source>
        <dbReference type="ARBA" id="ARBA00030776"/>
    </source>
</evidence>
<evidence type="ECO:0000256" key="4">
    <source>
        <dbReference type="ARBA" id="ARBA00023125"/>
    </source>
</evidence>
<evidence type="ECO:0000256" key="6">
    <source>
        <dbReference type="ARBA" id="ARBA00024916"/>
    </source>
</evidence>
<dbReference type="InterPro" id="IPR036953">
    <property type="entry name" value="GreA/GreB_C_sf"/>
</dbReference>
<dbReference type="Gene3D" id="3.10.50.30">
    <property type="entry name" value="Transcription elongation factor, GreA/GreB, C-terminal domain"/>
    <property type="match status" value="1"/>
</dbReference>
<dbReference type="InterPro" id="IPR028624">
    <property type="entry name" value="Tscrpt_elong_fac_GreA/B"/>
</dbReference>
<dbReference type="GO" id="GO:0070063">
    <property type="term" value="F:RNA polymerase binding"/>
    <property type="evidence" value="ECO:0007669"/>
    <property type="project" value="InterPro"/>
</dbReference>
<evidence type="ECO:0000259" key="8">
    <source>
        <dbReference type="Pfam" id="PF01272"/>
    </source>
</evidence>
<dbReference type="GO" id="GO:0006354">
    <property type="term" value="P:DNA-templated transcription elongation"/>
    <property type="evidence" value="ECO:0007669"/>
    <property type="project" value="TreeGrafter"/>
</dbReference>
<name>A0A8S4C489_9ACAR</name>
<gene>
    <name evidence="10" type="ORF">MHYMCMPASI_00952</name>
</gene>
<dbReference type="InterPro" id="IPR036805">
    <property type="entry name" value="Tscrpt_elong_fac_GreA/B_N_sf"/>
</dbReference>
<evidence type="ECO:0000313" key="10">
    <source>
        <dbReference type="EMBL" id="CAG7597623.1"/>
    </source>
</evidence>
<accession>A0A8S4C489</accession>
<keyword evidence="11" id="KW-1185">Reference proteome</keyword>
<feature type="domain" description="Transcription elongation factor GreA/GreB N-terminal" evidence="9">
    <location>
        <begin position="6"/>
        <end position="76"/>
    </location>
</feature>
<dbReference type="NCBIfam" id="TIGR01462">
    <property type="entry name" value="greA"/>
    <property type="match status" value="1"/>
</dbReference>
<comment type="caution">
    <text evidence="10">The sequence shown here is derived from an EMBL/GenBank/DDBJ whole genome shotgun (WGS) entry which is preliminary data.</text>
</comment>
<evidence type="ECO:0000313" key="11">
    <source>
        <dbReference type="Proteomes" id="UP000837675"/>
    </source>
</evidence>